<comment type="caution">
    <text evidence="1">The sequence shown here is derived from an EMBL/GenBank/DDBJ whole genome shotgun (WGS) entry which is preliminary data.</text>
</comment>
<gene>
    <name evidence="1" type="ORF">DMH04_37100</name>
</gene>
<dbReference type="RefSeq" id="WP_051795618.1">
    <property type="nucleotide sequence ID" value="NZ_QHKI01000045.1"/>
</dbReference>
<dbReference type="OrthoDB" id="9553571at2"/>
<proteinExistence type="predicted"/>
<evidence type="ECO:0000313" key="1">
    <source>
        <dbReference type="EMBL" id="RSM75928.1"/>
    </source>
</evidence>
<protein>
    <submittedName>
        <fullName evidence="1">Uncharacterized protein</fullName>
    </submittedName>
</protein>
<sequence>MDVQIDVFSGRPNPTVRLGPAAEFVQRLAGLRPSAGRPRDGLGYRGLYVLPDPDSPFTEVFVSGGVVLVRDLTGNERLLADPGRELERWLIDAISSEVEPDLLASLHDDLP</sequence>
<organism evidence="1 2">
    <name type="scientific">Kibdelosporangium aridum</name>
    <dbReference type="NCBI Taxonomy" id="2030"/>
    <lineage>
        <taxon>Bacteria</taxon>
        <taxon>Bacillati</taxon>
        <taxon>Actinomycetota</taxon>
        <taxon>Actinomycetes</taxon>
        <taxon>Pseudonocardiales</taxon>
        <taxon>Pseudonocardiaceae</taxon>
        <taxon>Kibdelosporangium</taxon>
    </lineage>
</organism>
<dbReference type="EMBL" id="QHKI01000045">
    <property type="protein sequence ID" value="RSM75928.1"/>
    <property type="molecule type" value="Genomic_DNA"/>
</dbReference>
<reference evidence="1 2" key="1">
    <citation type="submission" date="2018-05" db="EMBL/GenBank/DDBJ databases">
        <title>Evolution of GPA BGCs.</title>
        <authorList>
            <person name="Waglechner N."/>
            <person name="Wright G.D."/>
        </authorList>
    </citation>
    <scope>NUCLEOTIDE SEQUENCE [LARGE SCALE GENOMIC DNA]</scope>
    <source>
        <strain evidence="1 2">A82846</strain>
    </source>
</reference>
<evidence type="ECO:0000313" key="2">
    <source>
        <dbReference type="Proteomes" id="UP000287547"/>
    </source>
</evidence>
<dbReference type="Proteomes" id="UP000287547">
    <property type="component" value="Unassembled WGS sequence"/>
</dbReference>
<name>A0A428YZ00_KIBAR</name>
<accession>A0A428YZ00</accession>
<dbReference type="AlphaFoldDB" id="A0A428YZ00"/>